<dbReference type="SMART" id="SM00100">
    <property type="entry name" value="cNMP"/>
    <property type="match status" value="2"/>
</dbReference>
<comment type="caution">
    <text evidence="3">The sequence shown here is derived from an EMBL/GenBank/DDBJ whole genome shotgun (WGS) entry which is preliminary data.</text>
</comment>
<evidence type="ECO:0000259" key="2">
    <source>
        <dbReference type="PROSITE" id="PS50042"/>
    </source>
</evidence>
<dbReference type="EMBL" id="CAJNDS010000266">
    <property type="protein sequence ID" value="CAE7035659.1"/>
    <property type="molecule type" value="Genomic_DNA"/>
</dbReference>
<reference evidence="3" key="1">
    <citation type="submission" date="2021-02" db="EMBL/GenBank/DDBJ databases">
        <authorList>
            <person name="Dougan E. K."/>
            <person name="Rhodes N."/>
            <person name="Thang M."/>
            <person name="Chan C."/>
        </authorList>
    </citation>
    <scope>NUCLEOTIDE SEQUENCE</scope>
</reference>
<protein>
    <submittedName>
        <fullName evidence="3">Dnaja4 protein</fullName>
    </submittedName>
</protein>
<dbReference type="Pfam" id="PF00027">
    <property type="entry name" value="cNMP_binding"/>
    <property type="match status" value="1"/>
</dbReference>
<dbReference type="InterPro" id="IPR050866">
    <property type="entry name" value="CNG_cation_channel"/>
</dbReference>
<keyword evidence="1" id="KW-1071">Ligand-gated ion channel</keyword>
<keyword evidence="4" id="KW-1185">Reference proteome</keyword>
<gene>
    <name evidence="3" type="primary">Dnaja4</name>
    <name evidence="3" type="ORF">SNAT2548_LOCUS4326</name>
</gene>
<proteinExistence type="predicted"/>
<keyword evidence="1" id="KW-0407">Ion channel</keyword>
<keyword evidence="1" id="KW-0813">Transport</keyword>
<dbReference type="CDD" id="cd00038">
    <property type="entry name" value="CAP_ED"/>
    <property type="match status" value="1"/>
</dbReference>
<dbReference type="InterPro" id="IPR018490">
    <property type="entry name" value="cNMP-bd_dom_sf"/>
</dbReference>
<accession>A0A812II09</accession>
<keyword evidence="1" id="KW-0406">Ion transport</keyword>
<dbReference type="Gene3D" id="2.60.120.10">
    <property type="entry name" value="Jelly Rolls"/>
    <property type="match status" value="2"/>
</dbReference>
<feature type="domain" description="Cyclic nucleotide-binding" evidence="2">
    <location>
        <begin position="285"/>
        <end position="385"/>
    </location>
</feature>
<dbReference type="OrthoDB" id="443936at2759"/>
<organism evidence="3 4">
    <name type="scientific">Symbiodinium natans</name>
    <dbReference type="NCBI Taxonomy" id="878477"/>
    <lineage>
        <taxon>Eukaryota</taxon>
        <taxon>Sar</taxon>
        <taxon>Alveolata</taxon>
        <taxon>Dinophyceae</taxon>
        <taxon>Suessiales</taxon>
        <taxon>Symbiodiniaceae</taxon>
        <taxon>Symbiodinium</taxon>
    </lineage>
</organism>
<evidence type="ECO:0000313" key="3">
    <source>
        <dbReference type="EMBL" id="CAE7035659.1"/>
    </source>
</evidence>
<dbReference type="InterPro" id="IPR000595">
    <property type="entry name" value="cNMP-bd_dom"/>
</dbReference>
<dbReference type="AlphaFoldDB" id="A0A812II09"/>
<dbReference type="PANTHER" id="PTHR45638">
    <property type="entry name" value="CYCLIC NUCLEOTIDE-GATED CATION CHANNEL SUBUNIT A"/>
    <property type="match status" value="1"/>
</dbReference>
<dbReference type="PROSITE" id="PS50042">
    <property type="entry name" value="CNMP_BINDING_3"/>
    <property type="match status" value="1"/>
</dbReference>
<dbReference type="PANTHER" id="PTHR45638:SF11">
    <property type="entry name" value="CYCLIC NUCLEOTIDE-GATED CATION CHANNEL SUBUNIT A"/>
    <property type="match status" value="1"/>
</dbReference>
<dbReference type="InterPro" id="IPR014710">
    <property type="entry name" value="RmlC-like_jellyroll"/>
</dbReference>
<dbReference type="GO" id="GO:0005221">
    <property type="term" value="F:intracellularly cyclic nucleotide-activated monoatomic cation channel activity"/>
    <property type="evidence" value="ECO:0007669"/>
    <property type="project" value="InterPro"/>
</dbReference>
<dbReference type="Proteomes" id="UP000604046">
    <property type="component" value="Unassembled WGS sequence"/>
</dbReference>
<name>A0A812II09_9DINO</name>
<evidence type="ECO:0000256" key="1">
    <source>
        <dbReference type="ARBA" id="ARBA00023286"/>
    </source>
</evidence>
<sequence>MTAYVPGCHFARYPRLETQVLQAPLALGEAVCRQYLVQNRQSAFVEAEFLGVAELPVREKRRLRAVDGDCLVKATDVIHRDDFQSALQRFPEEAKVFDRFLREASRFAVPGAPFARVQEAAGRRILAFLEAGREFQHCQRDFLAALCAEAEGVLLAPGEILQASGRPCATCPLFIVLAGRVQVEDEAGIVFRFAGPGETLGSPGCLELVDTSPEVLRAVPGNLGPAFCVKVPHAAVGGALQTFPEDADFWIKNAELLHREACRSKQERCRWASQVAAPALGNTSLLAGCPQDFLTSLAGQLSEVAFSEGEEIFTCNTRGNSMMIVLEGFVELHAKSGREIGCVGAGAVIGEPEALGLLSFRTATAVAVTACRMLPVSFEALTQALLTPSAAALKEGFKQLVEGRRSQVREGLPLSAMLNLRTSLDEDVGAQLLCLRAERLPLEHGVCWHPVADSSESGPRVSLIVRGRVSMEVGRREGEPLDFHVRPGSVVPEGMLATHGAYLRAMSSDCEVYRIWQYDLLQAAHVGAQAHDWFYQLRVLEKEARSDCEASSDHQLYLRQLSGTTD</sequence>
<dbReference type="SUPFAM" id="SSF51206">
    <property type="entry name" value="cAMP-binding domain-like"/>
    <property type="match status" value="2"/>
</dbReference>
<dbReference type="GO" id="GO:0044877">
    <property type="term" value="F:protein-containing complex binding"/>
    <property type="evidence" value="ECO:0007669"/>
    <property type="project" value="TreeGrafter"/>
</dbReference>
<evidence type="ECO:0000313" key="4">
    <source>
        <dbReference type="Proteomes" id="UP000604046"/>
    </source>
</evidence>